<name>A0AAV5ISM0_9ROSI</name>
<feature type="region of interest" description="Disordered" evidence="1">
    <location>
        <begin position="1"/>
        <end position="22"/>
    </location>
</feature>
<organism evidence="2 3">
    <name type="scientific">Rubroshorea leprosula</name>
    <dbReference type="NCBI Taxonomy" id="152421"/>
    <lineage>
        <taxon>Eukaryota</taxon>
        <taxon>Viridiplantae</taxon>
        <taxon>Streptophyta</taxon>
        <taxon>Embryophyta</taxon>
        <taxon>Tracheophyta</taxon>
        <taxon>Spermatophyta</taxon>
        <taxon>Magnoliopsida</taxon>
        <taxon>eudicotyledons</taxon>
        <taxon>Gunneridae</taxon>
        <taxon>Pentapetalae</taxon>
        <taxon>rosids</taxon>
        <taxon>malvids</taxon>
        <taxon>Malvales</taxon>
        <taxon>Dipterocarpaceae</taxon>
        <taxon>Rubroshorea</taxon>
    </lineage>
</organism>
<dbReference type="PANTHER" id="PTHR14449">
    <property type="entry name" value="FANCONI ANEMIA GROUP F PROTEIN FANCF"/>
    <property type="match status" value="1"/>
</dbReference>
<protein>
    <submittedName>
        <fullName evidence="2">Uncharacterized protein</fullName>
    </submittedName>
</protein>
<dbReference type="InterPro" id="IPR035428">
    <property type="entry name" value="FANCF"/>
</dbReference>
<gene>
    <name evidence="2" type="ORF">SLEP1_g14298</name>
</gene>
<reference evidence="2 3" key="1">
    <citation type="journal article" date="2021" name="Commun. Biol.">
        <title>The genome of Shorea leprosula (Dipterocarpaceae) highlights the ecological relevance of drought in aseasonal tropical rainforests.</title>
        <authorList>
            <person name="Ng K.K.S."/>
            <person name="Kobayashi M.J."/>
            <person name="Fawcett J.A."/>
            <person name="Hatakeyama M."/>
            <person name="Paape T."/>
            <person name="Ng C.H."/>
            <person name="Ang C.C."/>
            <person name="Tnah L.H."/>
            <person name="Lee C.T."/>
            <person name="Nishiyama T."/>
            <person name="Sese J."/>
            <person name="O'Brien M.J."/>
            <person name="Copetti D."/>
            <person name="Mohd Noor M.I."/>
            <person name="Ong R.C."/>
            <person name="Putra M."/>
            <person name="Sireger I.Z."/>
            <person name="Indrioko S."/>
            <person name="Kosugi Y."/>
            <person name="Izuno A."/>
            <person name="Isagi Y."/>
            <person name="Lee S.L."/>
            <person name="Shimizu K.K."/>
        </authorList>
    </citation>
    <scope>NUCLEOTIDE SEQUENCE [LARGE SCALE GENOMIC DNA]</scope>
    <source>
        <strain evidence="2">214</strain>
    </source>
</reference>
<dbReference type="AlphaFoldDB" id="A0AAV5ISM0"/>
<feature type="compositionally biased region" description="Polar residues" evidence="1">
    <location>
        <begin position="1"/>
        <end position="15"/>
    </location>
</feature>
<evidence type="ECO:0000256" key="1">
    <source>
        <dbReference type="SAM" id="MobiDB-lite"/>
    </source>
</evidence>
<sequence length="314" mass="35376">MKDSVMSSQDEPPTNENEKCSSDDFTPLAIQELIRRQHAVSCISTAEAVLDKVSNAANCIICKSDYILLGEQLKHDSQLAFMGSEETSVDIFTWNQWKSRALSYFIDKKTIRSVSGASLIFSGSKNQWVQVFEQLNISDGNRTDNLLEMVILSHPFFLFKQELLLLGCITSRWNSLVEYLMSVSYDSLPVSNQYHLLCNFVFGRSLNFPHKEDSMNSKECGILDHLTGLIGGQLHLLWKISPILVAVSIPSWSPLFRFYLSEIESQVKGDPSIKRCCSCSQDKGHKDCELAEKIWCLYIFHVCGSQIIHNGSGA</sequence>
<dbReference type="Proteomes" id="UP001054252">
    <property type="component" value="Unassembled WGS sequence"/>
</dbReference>
<proteinExistence type="predicted"/>
<dbReference type="GO" id="GO:0043240">
    <property type="term" value="C:Fanconi anaemia nuclear complex"/>
    <property type="evidence" value="ECO:0007669"/>
    <property type="project" value="InterPro"/>
</dbReference>
<evidence type="ECO:0000313" key="2">
    <source>
        <dbReference type="EMBL" id="GKV01767.1"/>
    </source>
</evidence>
<dbReference type="PANTHER" id="PTHR14449:SF2">
    <property type="entry name" value="FANCONI ANEMIA GROUP F PROTEIN"/>
    <property type="match status" value="1"/>
</dbReference>
<accession>A0AAV5ISM0</accession>
<dbReference type="EMBL" id="BPVZ01000017">
    <property type="protein sequence ID" value="GKV01767.1"/>
    <property type="molecule type" value="Genomic_DNA"/>
</dbReference>
<comment type="caution">
    <text evidence="2">The sequence shown here is derived from an EMBL/GenBank/DDBJ whole genome shotgun (WGS) entry which is preliminary data.</text>
</comment>
<keyword evidence="3" id="KW-1185">Reference proteome</keyword>
<dbReference type="GO" id="GO:0036297">
    <property type="term" value="P:interstrand cross-link repair"/>
    <property type="evidence" value="ECO:0007669"/>
    <property type="project" value="InterPro"/>
</dbReference>
<evidence type="ECO:0000313" key="3">
    <source>
        <dbReference type="Proteomes" id="UP001054252"/>
    </source>
</evidence>